<feature type="compositionally biased region" description="Basic residues" evidence="1">
    <location>
        <begin position="230"/>
        <end position="239"/>
    </location>
</feature>
<gene>
    <name evidence="3" type="ORF">GCM10008986_09280</name>
</gene>
<dbReference type="Gene3D" id="3.40.350.10">
    <property type="entry name" value="Creatinase/prolidase N-terminal domain"/>
    <property type="match status" value="1"/>
</dbReference>
<protein>
    <recommendedName>
        <fullName evidence="2">Creatinase N-terminal domain-containing protein</fullName>
    </recommendedName>
</protein>
<evidence type="ECO:0000313" key="4">
    <source>
        <dbReference type="Proteomes" id="UP001500880"/>
    </source>
</evidence>
<keyword evidence="4" id="KW-1185">Reference proteome</keyword>
<reference evidence="3 4" key="1">
    <citation type="journal article" date="2019" name="Int. J. Syst. Evol. Microbiol.">
        <title>The Global Catalogue of Microorganisms (GCM) 10K type strain sequencing project: providing services to taxonomists for standard genome sequencing and annotation.</title>
        <authorList>
            <consortium name="The Broad Institute Genomics Platform"/>
            <consortium name="The Broad Institute Genome Sequencing Center for Infectious Disease"/>
            <person name="Wu L."/>
            <person name="Ma J."/>
        </authorList>
    </citation>
    <scope>NUCLEOTIDE SEQUENCE [LARGE SCALE GENOMIC DNA]</scope>
    <source>
        <strain evidence="3 4">JCM 12389</strain>
    </source>
</reference>
<evidence type="ECO:0000256" key="1">
    <source>
        <dbReference type="SAM" id="MobiDB-lite"/>
    </source>
</evidence>
<sequence length="257" mass="29184">MKSQYNYKNAQLSSKINIPTPDCSGTPIFISDETIQYRMEKVLQEMRRLELDALMIYADVEHGGNFEYLVGFIPRFEEALLVLHSDGSAFLVLGNENYNKAKYSRIPAKAIHCPHFSLPNQPMEPAKTFSSILMETGIQKGMDVGLTGWKHFTSKVENNRDFFDIPSFIVDEVKEMVGNGGSLTNRTDLFIAGNHGVRRVGIGACHHPKNLVSRNVSHVLVRQNPGGDRHHPHRHHPQRRNPVAKYIRKSIKTILQR</sequence>
<evidence type="ECO:0000313" key="3">
    <source>
        <dbReference type="EMBL" id="GAA0486073.1"/>
    </source>
</evidence>
<dbReference type="Pfam" id="PF01321">
    <property type="entry name" value="Creatinase_N"/>
    <property type="match status" value="1"/>
</dbReference>
<dbReference type="EMBL" id="BAAADO010000002">
    <property type="protein sequence ID" value="GAA0486073.1"/>
    <property type="molecule type" value="Genomic_DNA"/>
</dbReference>
<evidence type="ECO:0000259" key="2">
    <source>
        <dbReference type="Pfam" id="PF01321"/>
    </source>
</evidence>
<proteinExistence type="predicted"/>
<feature type="region of interest" description="Disordered" evidence="1">
    <location>
        <begin position="223"/>
        <end position="242"/>
    </location>
</feature>
<dbReference type="RefSeq" id="WP_343838152.1">
    <property type="nucleotide sequence ID" value="NZ_BAAADO010000002.1"/>
</dbReference>
<organism evidence="3 4">
    <name type="scientific">Salinibacillus aidingensis</name>
    <dbReference type="NCBI Taxonomy" id="237684"/>
    <lineage>
        <taxon>Bacteria</taxon>
        <taxon>Bacillati</taxon>
        <taxon>Bacillota</taxon>
        <taxon>Bacilli</taxon>
        <taxon>Bacillales</taxon>
        <taxon>Bacillaceae</taxon>
        <taxon>Salinibacillus</taxon>
    </lineage>
</organism>
<dbReference type="InterPro" id="IPR029149">
    <property type="entry name" value="Creatin/AminoP/Spt16_N"/>
</dbReference>
<name>A0ABN1AXP7_9BACI</name>
<accession>A0ABN1AXP7</accession>
<feature type="domain" description="Creatinase N-terminal" evidence="2">
    <location>
        <begin position="38"/>
        <end position="111"/>
    </location>
</feature>
<comment type="caution">
    <text evidence="3">The sequence shown here is derived from an EMBL/GenBank/DDBJ whole genome shotgun (WGS) entry which is preliminary data.</text>
</comment>
<dbReference type="InterPro" id="IPR000587">
    <property type="entry name" value="Creatinase_N"/>
</dbReference>
<dbReference type="SUPFAM" id="SSF53092">
    <property type="entry name" value="Creatinase/prolidase N-terminal domain"/>
    <property type="match status" value="1"/>
</dbReference>
<dbReference type="Proteomes" id="UP001500880">
    <property type="component" value="Unassembled WGS sequence"/>
</dbReference>